<feature type="region of interest" description="Disordered" evidence="1">
    <location>
        <begin position="38"/>
        <end position="57"/>
    </location>
</feature>
<protein>
    <submittedName>
        <fullName evidence="2">Uncharacterized protein</fullName>
    </submittedName>
</protein>
<comment type="caution">
    <text evidence="2">The sequence shown here is derived from an EMBL/GenBank/DDBJ whole genome shotgun (WGS) entry which is preliminary data.</text>
</comment>
<sequence>MPDQTAHSNEKYFPTMRTAFTANLAEHEKLVTNVISSLRRGASETRDRPVKTRHKVMFRLTRGVDDRQRRPYNRSDTKCHGRTQRATGKTASQMKKRDSGAATTTS</sequence>
<dbReference type="AlphaFoldDB" id="A0AAV1IZW7"/>
<feature type="compositionally biased region" description="Basic and acidic residues" evidence="1">
    <location>
        <begin position="62"/>
        <end position="79"/>
    </location>
</feature>
<accession>A0AAV1IZW7</accession>
<feature type="region of interest" description="Disordered" evidence="1">
    <location>
        <begin position="62"/>
        <end position="106"/>
    </location>
</feature>
<evidence type="ECO:0000256" key="1">
    <source>
        <dbReference type="SAM" id="MobiDB-lite"/>
    </source>
</evidence>
<reference evidence="2 3" key="1">
    <citation type="submission" date="2023-11" db="EMBL/GenBank/DDBJ databases">
        <authorList>
            <person name="Okamura Y."/>
        </authorList>
    </citation>
    <scope>NUCLEOTIDE SEQUENCE [LARGE SCALE GENOMIC DNA]</scope>
</reference>
<dbReference type="Proteomes" id="UP001497472">
    <property type="component" value="Unassembled WGS sequence"/>
</dbReference>
<gene>
    <name evidence="2" type="ORF">LNINA_LOCUS2582</name>
</gene>
<feature type="compositionally biased region" description="Polar residues" evidence="1">
    <location>
        <begin position="84"/>
        <end position="93"/>
    </location>
</feature>
<evidence type="ECO:0000313" key="3">
    <source>
        <dbReference type="Proteomes" id="UP001497472"/>
    </source>
</evidence>
<organism evidence="2 3">
    <name type="scientific">Leptosia nina</name>
    <dbReference type="NCBI Taxonomy" id="320188"/>
    <lineage>
        <taxon>Eukaryota</taxon>
        <taxon>Metazoa</taxon>
        <taxon>Ecdysozoa</taxon>
        <taxon>Arthropoda</taxon>
        <taxon>Hexapoda</taxon>
        <taxon>Insecta</taxon>
        <taxon>Pterygota</taxon>
        <taxon>Neoptera</taxon>
        <taxon>Endopterygota</taxon>
        <taxon>Lepidoptera</taxon>
        <taxon>Glossata</taxon>
        <taxon>Ditrysia</taxon>
        <taxon>Papilionoidea</taxon>
        <taxon>Pieridae</taxon>
        <taxon>Pierinae</taxon>
        <taxon>Leptosia</taxon>
    </lineage>
</organism>
<dbReference type="EMBL" id="CAVLEF010000003">
    <property type="protein sequence ID" value="CAK1542720.1"/>
    <property type="molecule type" value="Genomic_DNA"/>
</dbReference>
<keyword evidence="3" id="KW-1185">Reference proteome</keyword>
<evidence type="ECO:0000313" key="2">
    <source>
        <dbReference type="EMBL" id="CAK1542720.1"/>
    </source>
</evidence>
<feature type="compositionally biased region" description="Basic and acidic residues" evidence="1">
    <location>
        <begin position="41"/>
        <end position="50"/>
    </location>
</feature>
<name>A0AAV1IZW7_9NEOP</name>
<proteinExistence type="predicted"/>